<organism evidence="1 2">
    <name type="scientific">Rossellomorea aquimaris</name>
    <dbReference type="NCBI Taxonomy" id="189382"/>
    <lineage>
        <taxon>Bacteria</taxon>
        <taxon>Bacillati</taxon>
        <taxon>Bacillota</taxon>
        <taxon>Bacilli</taxon>
        <taxon>Bacillales</taxon>
        <taxon>Bacillaceae</taxon>
        <taxon>Rossellomorea</taxon>
    </lineage>
</organism>
<dbReference type="EMBL" id="VTEW01000021">
    <property type="protein sequence ID" value="TYS74005.1"/>
    <property type="molecule type" value="Genomic_DNA"/>
</dbReference>
<proteinExistence type="predicted"/>
<protein>
    <submittedName>
        <fullName evidence="1">Uncharacterized protein</fullName>
    </submittedName>
</protein>
<evidence type="ECO:0000313" key="2">
    <source>
        <dbReference type="Proteomes" id="UP000325054"/>
    </source>
</evidence>
<dbReference type="Proteomes" id="UP000325054">
    <property type="component" value="Unassembled WGS sequence"/>
</dbReference>
<reference evidence="1 2" key="1">
    <citation type="submission" date="2019-08" db="EMBL/GenBank/DDBJ databases">
        <title>Bacillus genomes from the desert of Cuatro Cienegas, Coahuila.</title>
        <authorList>
            <person name="Olmedo-Alvarez G."/>
        </authorList>
    </citation>
    <scope>NUCLEOTIDE SEQUENCE [LARGE SCALE GENOMIC DNA]</scope>
    <source>
        <strain evidence="1 2">CH451a_14T</strain>
    </source>
</reference>
<dbReference type="AlphaFoldDB" id="A0A5D4TFC6"/>
<gene>
    <name evidence="1" type="ORF">FZC80_19325</name>
</gene>
<evidence type="ECO:0000313" key="1">
    <source>
        <dbReference type="EMBL" id="TYS74005.1"/>
    </source>
</evidence>
<dbReference type="RefSeq" id="WP_148992885.1">
    <property type="nucleotide sequence ID" value="NZ_VTEW01000021.1"/>
</dbReference>
<sequence>MNAKDLTGGQELLCIRTEKVYDWIINEANFTDTVDTVIITPNICANIESVSCTVVPDPTTPFVEVSREDVQVVVDGALLTLQEVVIQKNFDLTITVDFTTGVTVTSPIQDVTRFERVILCAPEGTEIDVQYTDIDCFVTSFDCTPTDGPVTDVEVAFAVCQSIQVLFPVTLELIADFCQPRDILPTVCPTPFMPAQCPVLFPNGNGDNGTDD</sequence>
<dbReference type="OrthoDB" id="2680078at2"/>
<accession>A0A5D4TFC6</accession>
<name>A0A5D4TFC6_9BACI</name>
<comment type="caution">
    <text evidence="1">The sequence shown here is derived from an EMBL/GenBank/DDBJ whole genome shotgun (WGS) entry which is preliminary data.</text>
</comment>